<evidence type="ECO:0008006" key="3">
    <source>
        <dbReference type="Google" id="ProtNLM"/>
    </source>
</evidence>
<dbReference type="OrthoDB" id="2872747at2"/>
<evidence type="ECO:0000313" key="2">
    <source>
        <dbReference type="Proteomes" id="UP000262939"/>
    </source>
</evidence>
<reference evidence="1 2" key="1">
    <citation type="submission" date="2018-08" db="EMBL/GenBank/DDBJ databases">
        <title>Bacillus chawlae sp. nov., Bacillus glennii sp. nov., and Bacillus saganii sp. nov. Isolated from the Vehicle Assembly Building at Kennedy Space Center where the Viking Spacecraft were Assembled.</title>
        <authorList>
            <person name="Seuylemezian A."/>
            <person name="Vaishampayan P."/>
        </authorList>
    </citation>
    <scope>NUCLEOTIDE SEQUENCE [LARGE SCALE GENOMIC DNA]</scope>
    <source>
        <strain evidence="1 2">V44-8</strain>
    </source>
</reference>
<dbReference type="InterPro" id="IPR035895">
    <property type="entry name" value="HPr-like_sf"/>
</dbReference>
<dbReference type="Gene3D" id="3.30.1340.10">
    <property type="entry name" value="HPr-like"/>
    <property type="match status" value="1"/>
</dbReference>
<proteinExistence type="predicted"/>
<keyword evidence="2" id="KW-1185">Reference proteome</keyword>
<protein>
    <recommendedName>
        <fullName evidence="3">HPr family phosphocarrier protein</fullName>
    </recommendedName>
</protein>
<organism evidence="1 2">
    <name type="scientific">Peribacillus glennii</name>
    <dbReference type="NCBI Taxonomy" id="2303991"/>
    <lineage>
        <taxon>Bacteria</taxon>
        <taxon>Bacillati</taxon>
        <taxon>Bacillota</taxon>
        <taxon>Bacilli</taxon>
        <taxon>Bacillales</taxon>
        <taxon>Bacillaceae</taxon>
        <taxon>Peribacillus</taxon>
    </lineage>
</organism>
<dbReference type="SUPFAM" id="SSF55594">
    <property type="entry name" value="HPr-like"/>
    <property type="match status" value="1"/>
</dbReference>
<dbReference type="AlphaFoldDB" id="A0A372LB24"/>
<dbReference type="Proteomes" id="UP000262939">
    <property type="component" value="Unassembled WGS sequence"/>
</dbReference>
<accession>A0A372LB24</accession>
<name>A0A372LB24_9BACI</name>
<gene>
    <name evidence="1" type="ORF">D0466_15890</name>
</gene>
<sequence length="108" mass="12261">MYEIISSDLKINKKLPITQIMALYQTVRNYDGNVYFLSNHKVIDAAKLSKLVSLMLTLNEKSSIKVVIEGQKVQNMINKVTNCCGTAAEKNQNNYKFYVNPTDTVQIL</sequence>
<dbReference type="EMBL" id="QVTD01000011">
    <property type="protein sequence ID" value="RFU62063.1"/>
    <property type="molecule type" value="Genomic_DNA"/>
</dbReference>
<evidence type="ECO:0000313" key="1">
    <source>
        <dbReference type="EMBL" id="RFU62063.1"/>
    </source>
</evidence>
<dbReference type="RefSeq" id="WP_117323521.1">
    <property type="nucleotide sequence ID" value="NZ_QVTD01000011.1"/>
</dbReference>
<comment type="caution">
    <text evidence="1">The sequence shown here is derived from an EMBL/GenBank/DDBJ whole genome shotgun (WGS) entry which is preliminary data.</text>
</comment>